<evidence type="ECO:0000313" key="2">
    <source>
        <dbReference type="Proteomes" id="UP000054538"/>
    </source>
</evidence>
<dbReference type="InParanoid" id="A0A0D0DSM2"/>
<name>A0A0D0DSM2_9AGAM</name>
<protein>
    <submittedName>
        <fullName evidence="1">Uncharacterized protein</fullName>
    </submittedName>
</protein>
<sequence length="110" mass="12166">MFVGAATLLTPSSIVVMTGLEVDLGTLHKLPGDSGSLQTQPYPGPTRTPPMRWSFGPDVFGMLFFRVTRKEEFLISWTLFDPQLHTAGVTSALWNVYGIQNTWTAKYANS</sequence>
<evidence type="ECO:0000313" key="1">
    <source>
        <dbReference type="EMBL" id="KIK91206.1"/>
    </source>
</evidence>
<proteinExistence type="predicted"/>
<dbReference type="Proteomes" id="UP000054538">
    <property type="component" value="Unassembled WGS sequence"/>
</dbReference>
<reference evidence="2" key="2">
    <citation type="submission" date="2015-01" db="EMBL/GenBank/DDBJ databases">
        <title>Evolutionary Origins and Diversification of the Mycorrhizal Mutualists.</title>
        <authorList>
            <consortium name="DOE Joint Genome Institute"/>
            <consortium name="Mycorrhizal Genomics Consortium"/>
            <person name="Kohler A."/>
            <person name="Kuo A."/>
            <person name="Nagy L.G."/>
            <person name="Floudas D."/>
            <person name="Copeland A."/>
            <person name="Barry K.W."/>
            <person name="Cichocki N."/>
            <person name="Veneault-Fourrey C."/>
            <person name="LaButti K."/>
            <person name="Lindquist E.A."/>
            <person name="Lipzen A."/>
            <person name="Lundell T."/>
            <person name="Morin E."/>
            <person name="Murat C."/>
            <person name="Riley R."/>
            <person name="Ohm R."/>
            <person name="Sun H."/>
            <person name="Tunlid A."/>
            <person name="Henrissat B."/>
            <person name="Grigoriev I.V."/>
            <person name="Hibbett D.S."/>
            <person name="Martin F."/>
        </authorList>
    </citation>
    <scope>NUCLEOTIDE SEQUENCE [LARGE SCALE GENOMIC DNA]</scope>
    <source>
        <strain evidence="2">Ve08.2h10</strain>
    </source>
</reference>
<accession>A0A0D0DSM2</accession>
<dbReference type="HOGENOM" id="CLU_2171859_0_0_1"/>
<dbReference type="EMBL" id="KN825415">
    <property type="protein sequence ID" value="KIK91206.1"/>
    <property type="molecule type" value="Genomic_DNA"/>
</dbReference>
<dbReference type="AlphaFoldDB" id="A0A0D0DSM2"/>
<gene>
    <name evidence="1" type="ORF">PAXRUDRAFT_831037</name>
</gene>
<keyword evidence="2" id="KW-1185">Reference proteome</keyword>
<organism evidence="1 2">
    <name type="scientific">Paxillus rubicundulus Ve08.2h10</name>
    <dbReference type="NCBI Taxonomy" id="930991"/>
    <lineage>
        <taxon>Eukaryota</taxon>
        <taxon>Fungi</taxon>
        <taxon>Dikarya</taxon>
        <taxon>Basidiomycota</taxon>
        <taxon>Agaricomycotina</taxon>
        <taxon>Agaricomycetes</taxon>
        <taxon>Agaricomycetidae</taxon>
        <taxon>Boletales</taxon>
        <taxon>Paxilineae</taxon>
        <taxon>Paxillaceae</taxon>
        <taxon>Paxillus</taxon>
    </lineage>
</organism>
<reference evidence="1 2" key="1">
    <citation type="submission" date="2014-04" db="EMBL/GenBank/DDBJ databases">
        <authorList>
            <consortium name="DOE Joint Genome Institute"/>
            <person name="Kuo A."/>
            <person name="Kohler A."/>
            <person name="Jargeat P."/>
            <person name="Nagy L.G."/>
            <person name="Floudas D."/>
            <person name="Copeland A."/>
            <person name="Barry K.W."/>
            <person name="Cichocki N."/>
            <person name="Veneault-Fourrey C."/>
            <person name="LaButti K."/>
            <person name="Lindquist E.A."/>
            <person name="Lipzen A."/>
            <person name="Lundell T."/>
            <person name="Morin E."/>
            <person name="Murat C."/>
            <person name="Sun H."/>
            <person name="Tunlid A."/>
            <person name="Henrissat B."/>
            <person name="Grigoriev I.V."/>
            <person name="Hibbett D.S."/>
            <person name="Martin F."/>
            <person name="Nordberg H.P."/>
            <person name="Cantor M.N."/>
            <person name="Hua S.X."/>
        </authorList>
    </citation>
    <scope>NUCLEOTIDE SEQUENCE [LARGE SCALE GENOMIC DNA]</scope>
    <source>
        <strain evidence="1 2">Ve08.2h10</strain>
    </source>
</reference>